<gene>
    <name evidence="1" type="ORF">I4F81_011379</name>
</gene>
<keyword evidence="2" id="KW-1185">Reference proteome</keyword>
<evidence type="ECO:0000313" key="1">
    <source>
        <dbReference type="EMBL" id="KAK1868897.1"/>
    </source>
</evidence>
<evidence type="ECO:0000313" key="2">
    <source>
        <dbReference type="Proteomes" id="UP000798662"/>
    </source>
</evidence>
<accession>A0ACC3CFB7</accession>
<name>A0ACC3CFB7_PYRYE</name>
<reference evidence="1" key="1">
    <citation type="submission" date="2019-11" db="EMBL/GenBank/DDBJ databases">
        <title>Nori genome reveals adaptations in red seaweeds to the harsh intertidal environment.</title>
        <authorList>
            <person name="Wang D."/>
            <person name="Mao Y."/>
        </authorList>
    </citation>
    <scope>NUCLEOTIDE SEQUENCE</scope>
    <source>
        <tissue evidence="1">Gametophyte</tissue>
    </source>
</reference>
<dbReference type="Proteomes" id="UP000798662">
    <property type="component" value="Chromosome 3"/>
</dbReference>
<protein>
    <submittedName>
        <fullName evidence="1">Uncharacterized protein</fullName>
    </submittedName>
</protein>
<proteinExistence type="predicted"/>
<organism evidence="1 2">
    <name type="scientific">Pyropia yezoensis</name>
    <name type="common">Susabi-nori</name>
    <name type="synonym">Porphyra yezoensis</name>
    <dbReference type="NCBI Taxonomy" id="2788"/>
    <lineage>
        <taxon>Eukaryota</taxon>
        <taxon>Rhodophyta</taxon>
        <taxon>Bangiophyceae</taxon>
        <taxon>Bangiales</taxon>
        <taxon>Bangiaceae</taxon>
        <taxon>Pyropia</taxon>
    </lineage>
</organism>
<dbReference type="EMBL" id="CM020620">
    <property type="protein sequence ID" value="KAK1868897.1"/>
    <property type="molecule type" value="Genomic_DNA"/>
</dbReference>
<sequence length="151" mass="16000">MAVAPTPPIYHERQQLSRCSVHAVNNLLGGPVYSARDFDAICEELNPSRMANPHRDTEPPPPTGVLAGLLVHTTHAGASRLWGLFGTTPHWLAVRLLQVAGVWRRVVLDSTAPLRVLGAGVGAGSVHEFVAGVLAGGGHVLVVHRLDVVPP</sequence>
<comment type="caution">
    <text evidence="1">The sequence shown here is derived from an EMBL/GenBank/DDBJ whole genome shotgun (WGS) entry which is preliminary data.</text>
</comment>